<dbReference type="GO" id="GO:0004553">
    <property type="term" value="F:hydrolase activity, hydrolyzing O-glycosyl compounds"/>
    <property type="evidence" value="ECO:0007669"/>
    <property type="project" value="InterPro"/>
</dbReference>
<name>A0A094WDX9_ALKAL</name>
<keyword evidence="11" id="KW-1185">Reference proteome</keyword>
<dbReference type="InterPro" id="IPR051024">
    <property type="entry name" value="GlcNAc_Chitin_IntDeg"/>
</dbReference>
<dbReference type="SUPFAM" id="SSF51055">
    <property type="entry name" value="Carbohydrate binding domain"/>
    <property type="match status" value="1"/>
</dbReference>
<dbReference type="Proteomes" id="UP000297014">
    <property type="component" value="Unassembled WGS sequence"/>
</dbReference>
<feature type="chain" id="PRO_5038207422" evidence="7">
    <location>
        <begin position="31"/>
        <end position="274"/>
    </location>
</feature>
<dbReference type="EMBL" id="ALPT02000090">
    <property type="protein sequence ID" value="KGA95959.1"/>
    <property type="molecule type" value="Genomic_DNA"/>
</dbReference>
<protein>
    <submittedName>
        <fullName evidence="9">Chitin-binding protein</fullName>
    </submittedName>
</protein>
<proteinExistence type="predicted"/>
<feature type="domain" description="Chitin-binding type-3" evidence="8">
    <location>
        <begin position="231"/>
        <end position="274"/>
    </location>
</feature>
<gene>
    <name evidence="10" type="ORF">AJ85_07935</name>
    <name evidence="9" type="ORF">BALCAV_0219125</name>
</gene>
<dbReference type="SUPFAM" id="SSF81296">
    <property type="entry name" value="E set domains"/>
    <property type="match status" value="1"/>
</dbReference>
<dbReference type="Pfam" id="PF03067">
    <property type="entry name" value="LPMO_10"/>
    <property type="match status" value="1"/>
</dbReference>
<feature type="compositionally biased region" description="Acidic residues" evidence="6">
    <location>
        <begin position="208"/>
        <end position="228"/>
    </location>
</feature>
<dbReference type="Pfam" id="PF02839">
    <property type="entry name" value="CBM_5_12"/>
    <property type="match status" value="1"/>
</dbReference>
<feature type="region of interest" description="Disordered" evidence="6">
    <location>
        <begin position="199"/>
        <end position="243"/>
    </location>
</feature>
<evidence type="ECO:0000256" key="3">
    <source>
        <dbReference type="ARBA" id="ARBA00022729"/>
    </source>
</evidence>
<dbReference type="EMBL" id="JALP01000101">
    <property type="protein sequence ID" value="THG90945.1"/>
    <property type="molecule type" value="Genomic_DNA"/>
</dbReference>
<organism evidence="9 11">
    <name type="scientific">Alkalihalobacillus alcalophilus ATCC 27647 = CGMCC 1.3604</name>
    <dbReference type="NCBI Taxonomy" id="1218173"/>
    <lineage>
        <taxon>Bacteria</taxon>
        <taxon>Bacillati</taxon>
        <taxon>Bacillota</taxon>
        <taxon>Bacilli</taxon>
        <taxon>Bacillales</taxon>
        <taxon>Bacillaceae</taxon>
        <taxon>Alkalihalobacillus</taxon>
    </lineage>
</organism>
<evidence type="ECO:0000313" key="12">
    <source>
        <dbReference type="Proteomes" id="UP000297014"/>
    </source>
</evidence>
<dbReference type="Gene3D" id="2.10.10.20">
    <property type="entry name" value="Carbohydrate-binding module superfamily 5/12"/>
    <property type="match status" value="1"/>
</dbReference>
<dbReference type="eggNOG" id="COG3397">
    <property type="taxonomic scope" value="Bacteria"/>
</dbReference>
<evidence type="ECO:0000256" key="2">
    <source>
        <dbReference type="ARBA" id="ARBA00022525"/>
    </source>
</evidence>
<dbReference type="GO" id="GO:0005576">
    <property type="term" value="C:extracellular region"/>
    <property type="evidence" value="ECO:0007669"/>
    <property type="project" value="UniProtKB-SubCell"/>
</dbReference>
<dbReference type="CDD" id="cd21177">
    <property type="entry name" value="LPMO_AA10"/>
    <property type="match status" value="1"/>
</dbReference>
<comment type="subcellular location">
    <subcellularLocation>
        <location evidence="1">Secreted</location>
    </subcellularLocation>
</comment>
<keyword evidence="3 7" id="KW-0732">Signal</keyword>
<dbReference type="STRING" id="1218173.BALCAV_0219125"/>
<dbReference type="RefSeq" id="WP_003321618.1">
    <property type="nucleotide sequence ID" value="NZ_ALPT02000090.1"/>
</dbReference>
<dbReference type="InterPro" id="IPR014756">
    <property type="entry name" value="Ig_E-set"/>
</dbReference>
<evidence type="ECO:0000256" key="1">
    <source>
        <dbReference type="ARBA" id="ARBA00004613"/>
    </source>
</evidence>
<evidence type="ECO:0000256" key="6">
    <source>
        <dbReference type="SAM" id="MobiDB-lite"/>
    </source>
</evidence>
<dbReference type="AlphaFoldDB" id="A0A094WDX9"/>
<feature type="signal peptide" evidence="7">
    <location>
        <begin position="1"/>
        <end position="30"/>
    </location>
</feature>
<keyword evidence="4" id="KW-0378">Hydrolase</keyword>
<dbReference type="eggNOG" id="COG3979">
    <property type="taxonomic scope" value="Bacteria"/>
</dbReference>
<dbReference type="PANTHER" id="PTHR34823:SF1">
    <property type="entry name" value="CHITIN-BINDING TYPE-4 DOMAIN-CONTAINING PROTEIN"/>
    <property type="match status" value="1"/>
</dbReference>
<evidence type="ECO:0000259" key="8">
    <source>
        <dbReference type="SMART" id="SM00495"/>
    </source>
</evidence>
<comment type="caution">
    <text evidence="9">The sequence shown here is derived from an EMBL/GenBank/DDBJ whole genome shotgun (WGS) entry which is preliminary data.</text>
</comment>
<dbReference type="OrthoDB" id="2702399at2"/>
<evidence type="ECO:0000256" key="4">
    <source>
        <dbReference type="ARBA" id="ARBA00022801"/>
    </source>
</evidence>
<evidence type="ECO:0000313" key="10">
    <source>
        <dbReference type="EMBL" id="THG90945.1"/>
    </source>
</evidence>
<keyword evidence="5" id="KW-0624">Polysaccharide degradation</keyword>
<dbReference type="CDD" id="cd12215">
    <property type="entry name" value="ChiC_BD"/>
    <property type="match status" value="1"/>
</dbReference>
<evidence type="ECO:0000313" key="11">
    <source>
        <dbReference type="Proteomes" id="UP000002754"/>
    </source>
</evidence>
<dbReference type="PANTHER" id="PTHR34823">
    <property type="entry name" value="GLCNAC-BINDING PROTEIN A"/>
    <property type="match status" value="1"/>
</dbReference>
<keyword evidence="5" id="KW-0119">Carbohydrate metabolism</keyword>
<dbReference type="InterPro" id="IPR004302">
    <property type="entry name" value="Cellulose/chitin-bd_N"/>
</dbReference>
<accession>A0A094WDX9</accession>
<evidence type="ECO:0000313" key="9">
    <source>
        <dbReference type="EMBL" id="KGA95959.1"/>
    </source>
</evidence>
<dbReference type="FunFam" id="2.70.50.50:FF:000001">
    <property type="entry name" value="Chitin-binding protein"/>
    <property type="match status" value="1"/>
</dbReference>
<keyword evidence="2" id="KW-0964">Secreted</keyword>
<dbReference type="InterPro" id="IPR036573">
    <property type="entry name" value="CBM_sf_5/12"/>
</dbReference>
<evidence type="ECO:0000256" key="7">
    <source>
        <dbReference type="SAM" id="SignalP"/>
    </source>
</evidence>
<dbReference type="GO" id="GO:0030246">
    <property type="term" value="F:carbohydrate binding"/>
    <property type="evidence" value="ECO:0007669"/>
    <property type="project" value="InterPro"/>
</dbReference>
<dbReference type="Gene3D" id="2.70.50.50">
    <property type="entry name" value="chitin-binding protein cbp21"/>
    <property type="match status" value="1"/>
</dbReference>
<sequence>MLKVLKRKSSKVAGMAIAAVALFSFAGADAASAHGYIEEPKARGLLCQEGANQDCGGVVWEPQSLEGPKGFPGLSVADGEIASAGGVFPQLDQQSSNRWAKVDMNSGLNTINWHLTARHSTSKWHYYITKPDWNPNLPLTRDQFELVPFYEIYDGGARPEQKVSHEVTVPQRTGYHVILGLWDVADTENAFYNVIDVNFGGGTNPDPDPGEPDPDPDPGQPDPEEPELPDLPTWDPGTAYTGGSQVIYNGKVYQARWWTLGEKPETASYVWEQL</sequence>
<dbReference type="SMART" id="SM00495">
    <property type="entry name" value="ChtBD3"/>
    <property type="match status" value="1"/>
</dbReference>
<reference evidence="10 12" key="2">
    <citation type="submission" date="2014-01" db="EMBL/GenBank/DDBJ databases">
        <title>Draft genome sequencing of Bacillus alcalophilus CGMCC 1.3604.</title>
        <authorList>
            <person name="Yang J."/>
            <person name="Diao L."/>
            <person name="Yang S."/>
        </authorList>
    </citation>
    <scope>NUCLEOTIDE SEQUENCE [LARGE SCALE GENOMIC DNA]</scope>
    <source>
        <strain evidence="10 12">CGMCC 1.3604</strain>
    </source>
</reference>
<reference evidence="9 11" key="1">
    <citation type="journal article" date="2014" name="Genome Announc.">
        <title>Draft Genome Sequence of Bacillus alcalophilus AV1934, a Classic Alkaliphile Isolated from Human Feces in 1934.</title>
        <authorList>
            <person name="Attie O."/>
            <person name="Jayaprakash A."/>
            <person name="Shah H."/>
            <person name="Paulsen I.T."/>
            <person name="Morino M."/>
            <person name="Takahashi Y."/>
            <person name="Narumi I."/>
            <person name="Sachidanandam R."/>
            <person name="Satoh K."/>
            <person name="Ito M."/>
            <person name="Krulwich T.A."/>
        </authorList>
    </citation>
    <scope>NUCLEOTIDE SEQUENCE [LARGE SCALE GENOMIC DNA]</scope>
    <source>
        <strain evidence="9 11">AV1934</strain>
    </source>
</reference>
<dbReference type="Proteomes" id="UP000002754">
    <property type="component" value="Unassembled WGS sequence"/>
</dbReference>
<evidence type="ECO:0000256" key="5">
    <source>
        <dbReference type="ARBA" id="ARBA00023326"/>
    </source>
</evidence>
<dbReference type="GO" id="GO:0000272">
    <property type="term" value="P:polysaccharide catabolic process"/>
    <property type="evidence" value="ECO:0007669"/>
    <property type="project" value="UniProtKB-KW"/>
</dbReference>
<dbReference type="InterPro" id="IPR003610">
    <property type="entry name" value="CBM5/12"/>
</dbReference>